<keyword evidence="3" id="KW-1185">Reference proteome</keyword>
<dbReference type="EMBL" id="LXWW01000236">
    <property type="protein sequence ID" value="OAO14566.1"/>
    <property type="molecule type" value="Genomic_DNA"/>
</dbReference>
<gene>
    <name evidence="2" type="ORF">AV274_3733</name>
</gene>
<comment type="caution">
    <text evidence="2">The sequence shown here is derived from an EMBL/GenBank/DDBJ whole genome shotgun (WGS) entry which is preliminary data.</text>
</comment>
<dbReference type="Proteomes" id="UP000078348">
    <property type="component" value="Unassembled WGS sequence"/>
</dbReference>
<accession>A0A196SE21</accession>
<dbReference type="OrthoDB" id="10492857at2759"/>
<reference evidence="2 3" key="1">
    <citation type="submission" date="2016-05" db="EMBL/GenBank/DDBJ databases">
        <title>Nuclear genome of Blastocystis sp. subtype 1 NandII.</title>
        <authorList>
            <person name="Gentekaki E."/>
            <person name="Curtis B."/>
            <person name="Stairs C."/>
            <person name="Eme L."/>
            <person name="Herman E."/>
            <person name="Klimes V."/>
            <person name="Arias M.C."/>
            <person name="Elias M."/>
            <person name="Hilliou F."/>
            <person name="Klute M."/>
            <person name="Malik S.-B."/>
            <person name="Pightling A."/>
            <person name="Rachubinski R."/>
            <person name="Salas D."/>
            <person name="Schlacht A."/>
            <person name="Suga H."/>
            <person name="Archibald J."/>
            <person name="Ball S.G."/>
            <person name="Clark G."/>
            <person name="Dacks J."/>
            <person name="Van Der Giezen M."/>
            <person name="Tsaousis A."/>
            <person name="Roger A."/>
        </authorList>
    </citation>
    <scope>NUCLEOTIDE SEQUENCE [LARGE SCALE GENOMIC DNA]</scope>
    <source>
        <strain evidence="3">ATCC 50177 / NandII</strain>
    </source>
</reference>
<protein>
    <submittedName>
        <fullName evidence="2">Uncharacterized protein</fullName>
    </submittedName>
</protein>
<feature type="coiled-coil region" evidence="1">
    <location>
        <begin position="19"/>
        <end position="117"/>
    </location>
</feature>
<dbReference type="AlphaFoldDB" id="A0A196SE21"/>
<name>A0A196SE21_BLAHN</name>
<keyword evidence="1" id="KW-0175">Coiled coil</keyword>
<organism evidence="2 3">
    <name type="scientific">Blastocystis sp. subtype 1 (strain ATCC 50177 / NandII)</name>
    <dbReference type="NCBI Taxonomy" id="478820"/>
    <lineage>
        <taxon>Eukaryota</taxon>
        <taxon>Sar</taxon>
        <taxon>Stramenopiles</taxon>
        <taxon>Bigyra</taxon>
        <taxon>Opalozoa</taxon>
        <taxon>Opalinata</taxon>
        <taxon>Blastocystidae</taxon>
        <taxon>Blastocystis</taxon>
    </lineage>
</organism>
<sequence length="174" mass="19871">MKKLYTSCSQQVNSSWRKKEKGEKAMKRMEEQVNTATASLNRCVEEKQSVANDLTEMRVKYNLLSDEYASLEKQVHDLPAVDAEVSVGAKEHNDFANRIRQEKMRQDELELEEAEEANNGPKDVALFCASSPQVRITDLDREYVDKNICLQLQIGSPELQTRLLLYCDGNVNVN</sequence>
<proteinExistence type="predicted"/>
<evidence type="ECO:0000313" key="2">
    <source>
        <dbReference type="EMBL" id="OAO14566.1"/>
    </source>
</evidence>
<evidence type="ECO:0000256" key="1">
    <source>
        <dbReference type="SAM" id="Coils"/>
    </source>
</evidence>
<evidence type="ECO:0000313" key="3">
    <source>
        <dbReference type="Proteomes" id="UP000078348"/>
    </source>
</evidence>